<dbReference type="Gene3D" id="1.10.260.40">
    <property type="entry name" value="lambda repressor-like DNA-binding domains"/>
    <property type="match status" value="1"/>
</dbReference>
<dbReference type="CDD" id="cd00093">
    <property type="entry name" value="HTH_XRE"/>
    <property type="match status" value="1"/>
</dbReference>
<feature type="domain" description="HTH cro/C1-type" evidence="1">
    <location>
        <begin position="15"/>
        <end position="41"/>
    </location>
</feature>
<keyword evidence="3" id="KW-1185">Reference proteome</keyword>
<gene>
    <name evidence="2" type="ORF">E2626_03355</name>
</gene>
<dbReference type="GO" id="GO:0003677">
    <property type="term" value="F:DNA binding"/>
    <property type="evidence" value="ECO:0007669"/>
    <property type="project" value="InterPro"/>
</dbReference>
<organism evidence="2 3">
    <name type="scientific">Jeotgalibacillus salarius</name>
    <dbReference type="NCBI Taxonomy" id="546023"/>
    <lineage>
        <taxon>Bacteria</taxon>
        <taxon>Bacillati</taxon>
        <taxon>Bacillota</taxon>
        <taxon>Bacilli</taxon>
        <taxon>Bacillales</taxon>
        <taxon>Caryophanaceae</taxon>
        <taxon>Jeotgalibacillus</taxon>
    </lineage>
</organism>
<dbReference type="Pfam" id="PF01381">
    <property type="entry name" value="HTH_3"/>
    <property type="match status" value="1"/>
</dbReference>
<accession>A0A4Y8LPI4</accession>
<protein>
    <submittedName>
        <fullName evidence="2">XRE family transcriptional regulator</fullName>
    </submittedName>
</protein>
<dbReference type="OrthoDB" id="2629500at2"/>
<sequence>MSEELGMKVRSELFKRKMSQKQLADMLGISNAYLSDIIHGRKTGPKAQEHIKHIQKILSIQPIKS</sequence>
<comment type="caution">
    <text evidence="2">The sequence shown here is derived from an EMBL/GenBank/DDBJ whole genome shotgun (WGS) entry which is preliminary data.</text>
</comment>
<dbReference type="AlphaFoldDB" id="A0A4Y8LPI4"/>
<dbReference type="SUPFAM" id="SSF47413">
    <property type="entry name" value="lambda repressor-like DNA-binding domains"/>
    <property type="match status" value="1"/>
</dbReference>
<dbReference type="InterPro" id="IPR001387">
    <property type="entry name" value="Cro/C1-type_HTH"/>
</dbReference>
<evidence type="ECO:0000259" key="1">
    <source>
        <dbReference type="PROSITE" id="PS50943"/>
    </source>
</evidence>
<reference evidence="2 3" key="1">
    <citation type="submission" date="2019-03" db="EMBL/GenBank/DDBJ databases">
        <authorList>
            <person name="Yang Y."/>
        </authorList>
    </citation>
    <scope>NUCLEOTIDE SEQUENCE [LARGE SCALE GENOMIC DNA]</scope>
    <source>
        <strain evidence="2 3">ASL-1</strain>
    </source>
</reference>
<evidence type="ECO:0000313" key="2">
    <source>
        <dbReference type="EMBL" id="TFE02857.1"/>
    </source>
</evidence>
<dbReference type="Proteomes" id="UP000297776">
    <property type="component" value="Unassembled WGS sequence"/>
</dbReference>
<proteinExistence type="predicted"/>
<dbReference type="EMBL" id="SORX01000002">
    <property type="protein sequence ID" value="TFE02857.1"/>
    <property type="molecule type" value="Genomic_DNA"/>
</dbReference>
<name>A0A4Y8LPI4_9BACL</name>
<dbReference type="RefSeq" id="WP_134379672.1">
    <property type="nucleotide sequence ID" value="NZ_SORX01000002.1"/>
</dbReference>
<dbReference type="InterPro" id="IPR010982">
    <property type="entry name" value="Lambda_DNA-bd_dom_sf"/>
</dbReference>
<dbReference type="PROSITE" id="PS50943">
    <property type="entry name" value="HTH_CROC1"/>
    <property type="match status" value="1"/>
</dbReference>
<evidence type="ECO:0000313" key="3">
    <source>
        <dbReference type="Proteomes" id="UP000297776"/>
    </source>
</evidence>